<evidence type="ECO:0000259" key="1">
    <source>
        <dbReference type="SMART" id="SM00198"/>
    </source>
</evidence>
<name>A0A1Y2F436_PROLT</name>
<dbReference type="AlphaFoldDB" id="A0A1Y2F436"/>
<evidence type="ECO:0000313" key="3">
    <source>
        <dbReference type="Proteomes" id="UP000193685"/>
    </source>
</evidence>
<dbReference type="Gene3D" id="3.40.33.10">
    <property type="entry name" value="CAP"/>
    <property type="match status" value="1"/>
</dbReference>
<dbReference type="GeneID" id="63783703"/>
<dbReference type="PANTHER" id="PTHR10334">
    <property type="entry name" value="CYSTEINE-RICH SECRETORY PROTEIN-RELATED"/>
    <property type="match status" value="1"/>
</dbReference>
<dbReference type="SMART" id="SM00198">
    <property type="entry name" value="SCP"/>
    <property type="match status" value="1"/>
</dbReference>
<dbReference type="Pfam" id="PF00188">
    <property type="entry name" value="CAP"/>
    <property type="match status" value="1"/>
</dbReference>
<reference evidence="2 3" key="1">
    <citation type="submission" date="2016-07" db="EMBL/GenBank/DDBJ databases">
        <title>Pervasive Adenine N6-methylation of Active Genes in Fungi.</title>
        <authorList>
            <consortium name="DOE Joint Genome Institute"/>
            <person name="Mondo S.J."/>
            <person name="Dannebaum R.O."/>
            <person name="Kuo R.C."/>
            <person name="Labutti K."/>
            <person name="Haridas S."/>
            <person name="Kuo A."/>
            <person name="Salamov A."/>
            <person name="Ahrendt S.R."/>
            <person name="Lipzen A."/>
            <person name="Sullivan W."/>
            <person name="Andreopoulos W.B."/>
            <person name="Clum A."/>
            <person name="Lindquist E."/>
            <person name="Daum C."/>
            <person name="Ramamoorthy G.K."/>
            <person name="Gryganskyi A."/>
            <person name="Culley D."/>
            <person name="Magnuson J.K."/>
            <person name="James T.Y."/>
            <person name="O'Malley M.A."/>
            <person name="Stajich J.E."/>
            <person name="Spatafora J.W."/>
            <person name="Visel A."/>
            <person name="Grigoriev I.V."/>
        </authorList>
    </citation>
    <scope>NUCLEOTIDE SEQUENCE [LARGE SCALE GENOMIC DNA]</scope>
    <source>
        <strain evidence="2 3">12-1054</strain>
    </source>
</reference>
<feature type="non-terminal residue" evidence="2">
    <location>
        <position position="1"/>
    </location>
</feature>
<comment type="caution">
    <text evidence="2">The sequence shown here is derived from an EMBL/GenBank/DDBJ whole genome shotgun (WGS) entry which is preliminary data.</text>
</comment>
<dbReference type="InterPro" id="IPR014044">
    <property type="entry name" value="CAP_dom"/>
</dbReference>
<dbReference type="PRINTS" id="PR00837">
    <property type="entry name" value="V5TPXLIKE"/>
</dbReference>
<sequence>VYNVLQSINTVRAAHSAAALQWDGALAFDALNYAQTCTFDHSTAADYGETLAAGTSTDPSFYISLWAGEEALYDYNKPGFSTATGHFTQLVWKGTTSVGCGFSSGCGSSYPYYLVCRFKTPGNVLG</sequence>
<evidence type="ECO:0000313" key="2">
    <source>
        <dbReference type="EMBL" id="ORY78678.1"/>
    </source>
</evidence>
<organism evidence="2 3">
    <name type="scientific">Protomyces lactucae-debilis</name>
    <dbReference type="NCBI Taxonomy" id="2754530"/>
    <lineage>
        <taxon>Eukaryota</taxon>
        <taxon>Fungi</taxon>
        <taxon>Dikarya</taxon>
        <taxon>Ascomycota</taxon>
        <taxon>Taphrinomycotina</taxon>
        <taxon>Taphrinomycetes</taxon>
        <taxon>Taphrinales</taxon>
        <taxon>Protomycetaceae</taxon>
        <taxon>Protomyces</taxon>
    </lineage>
</organism>
<dbReference type="OrthoDB" id="337038at2759"/>
<protein>
    <submittedName>
        <fullName evidence="2">CAP domain-containing protein</fullName>
    </submittedName>
</protein>
<dbReference type="PROSITE" id="PS01009">
    <property type="entry name" value="CRISP_1"/>
    <property type="match status" value="1"/>
</dbReference>
<gene>
    <name evidence="2" type="ORF">BCR37DRAFT_333502</name>
</gene>
<dbReference type="RefSeq" id="XP_040723559.1">
    <property type="nucleotide sequence ID" value="XM_040867104.1"/>
</dbReference>
<feature type="non-terminal residue" evidence="2">
    <location>
        <position position="126"/>
    </location>
</feature>
<proteinExistence type="predicted"/>
<dbReference type="STRING" id="56484.A0A1Y2F436"/>
<dbReference type="InterPro" id="IPR018244">
    <property type="entry name" value="Allrgn_V5/Tpx1_CS"/>
</dbReference>
<dbReference type="InterPro" id="IPR035940">
    <property type="entry name" value="CAP_sf"/>
</dbReference>
<accession>A0A1Y2F436</accession>
<dbReference type="EMBL" id="MCFI01000017">
    <property type="protein sequence ID" value="ORY78678.1"/>
    <property type="molecule type" value="Genomic_DNA"/>
</dbReference>
<dbReference type="Proteomes" id="UP000193685">
    <property type="component" value="Unassembled WGS sequence"/>
</dbReference>
<feature type="domain" description="SCP" evidence="1">
    <location>
        <begin position="3"/>
        <end position="126"/>
    </location>
</feature>
<dbReference type="OMA" id="RRADRTW"/>
<dbReference type="GO" id="GO:0005576">
    <property type="term" value="C:extracellular region"/>
    <property type="evidence" value="ECO:0007669"/>
    <property type="project" value="InterPro"/>
</dbReference>
<dbReference type="SUPFAM" id="SSF55797">
    <property type="entry name" value="PR-1-like"/>
    <property type="match status" value="1"/>
</dbReference>
<keyword evidence="3" id="KW-1185">Reference proteome</keyword>
<dbReference type="InterPro" id="IPR001283">
    <property type="entry name" value="CRISP-related"/>
</dbReference>